<dbReference type="PANTHER" id="PTHR42845:SF3">
    <property type="entry name" value="CYTOSOLIC NIFE-HYDROGENASE, DELTA SUBUNIT"/>
    <property type="match status" value="1"/>
</dbReference>
<dbReference type="GO" id="GO:0016491">
    <property type="term" value="F:oxidoreductase activity"/>
    <property type="evidence" value="ECO:0007669"/>
    <property type="project" value="UniProtKB-KW"/>
</dbReference>
<dbReference type="InterPro" id="IPR006137">
    <property type="entry name" value="NADH_UbQ_OxRdtase-like_20kDa"/>
</dbReference>
<dbReference type="InterPro" id="IPR051349">
    <property type="entry name" value="Hydrogenase_assoc-protein"/>
</dbReference>
<dbReference type="SUPFAM" id="SSF56770">
    <property type="entry name" value="HydA/Nqo6-like"/>
    <property type="match status" value="1"/>
</dbReference>
<protein>
    <submittedName>
        <fullName evidence="3">Cytochrome b</fullName>
    </submittedName>
</protein>
<name>A0A6F8SL78_9ACTN</name>
<feature type="domain" description="NADH:ubiquinone oxidoreductase-like 20kDa subunit" evidence="2">
    <location>
        <begin position="24"/>
        <end position="159"/>
    </location>
</feature>
<dbReference type="GO" id="GO:0051536">
    <property type="term" value="F:iron-sulfur cluster binding"/>
    <property type="evidence" value="ECO:0007669"/>
    <property type="project" value="InterPro"/>
</dbReference>
<gene>
    <name evidence="3" type="ORF">ADCFC_13310</name>
</gene>
<dbReference type="PANTHER" id="PTHR42845">
    <property type="entry name" value="COENZYME F420-REDUCING HYDROGENASE, GAMMA SUBUNIT"/>
    <property type="match status" value="1"/>
</dbReference>
<dbReference type="InterPro" id="IPR037024">
    <property type="entry name" value="NiFe_Hase_small_N_sf"/>
</dbReference>
<accession>A0A6F8SL78</accession>
<evidence type="ECO:0000259" key="2">
    <source>
        <dbReference type="Pfam" id="PF01058"/>
    </source>
</evidence>
<dbReference type="KEGG" id="ahat:ADCFC_14520"/>
<dbReference type="AlphaFoldDB" id="A0A6F8SL78"/>
<dbReference type="Pfam" id="PF01058">
    <property type="entry name" value="Oxidored_q6"/>
    <property type="match status" value="1"/>
</dbReference>
<reference evidence="4" key="2">
    <citation type="submission" date="2020-03" db="EMBL/GenBank/DDBJ databases">
        <title>Complete Genome Sequence of Adlercreutzia sp. strain 8CFCBH1 Producing Equol, Isolated from Healthy Japanese Feces.</title>
        <authorList>
            <person name="Ogata Y."/>
            <person name="Sakamoto M."/>
            <person name="Ohkuma M."/>
            <person name="Hattori M."/>
            <person name="Suda W."/>
        </authorList>
    </citation>
    <scope>NUCLEOTIDE SEQUENCE [LARGE SCALE GENOMIC DNA]</scope>
    <source>
        <strain evidence="4">8CFCBH1</strain>
    </source>
</reference>
<dbReference type="Gene3D" id="3.40.50.700">
    <property type="entry name" value="NADH:ubiquinone oxidoreductase-like, 20kDa subunit"/>
    <property type="match status" value="1"/>
</dbReference>
<dbReference type="RefSeq" id="WP_173113228.1">
    <property type="nucleotide sequence ID" value="NZ_AP022829.1"/>
</dbReference>
<proteinExistence type="predicted"/>
<evidence type="ECO:0000256" key="1">
    <source>
        <dbReference type="ARBA" id="ARBA00023002"/>
    </source>
</evidence>
<evidence type="ECO:0000313" key="3">
    <source>
        <dbReference type="EMBL" id="BCA88833.1"/>
    </source>
</evidence>
<dbReference type="EMBL" id="AP022829">
    <property type="protein sequence ID" value="BCA88833.1"/>
    <property type="molecule type" value="Genomic_DNA"/>
</dbReference>
<keyword evidence="1" id="KW-0560">Oxidoreductase</keyword>
<dbReference type="Proteomes" id="UP000501727">
    <property type="component" value="Chromosome"/>
</dbReference>
<keyword evidence="4" id="KW-1185">Reference proteome</keyword>
<sequence>MSENLSPTAERRAPRVVVIGLASCFGCQINITNIERHLMDVLGQIDLGYWQLTSSVPMPDEFDVAVIEGAVTTEEAAETVRRARERAGSVIAIGSCAVTGGIPGMASGDLAGHVEAVYGDAAPDACGDLLAPRPVSDVIDVDAEVRCCPIDPFEFVRVLDGVLYGSNRLPATSALCGECSRNEKGCFYKQGVMCLGLVTRAGCGAKCPALGRPCNGCAGLSPDSNVEAARYVVGKRGLEVARFNDALEMFNAVAINAAQGEE</sequence>
<organism evidence="3 4">
    <name type="scientific">Adlercreutzia hattorii</name>
    <dbReference type="NCBI Taxonomy" id="2707299"/>
    <lineage>
        <taxon>Bacteria</taxon>
        <taxon>Bacillati</taxon>
        <taxon>Actinomycetota</taxon>
        <taxon>Coriobacteriia</taxon>
        <taxon>Eggerthellales</taxon>
        <taxon>Eggerthellaceae</taxon>
        <taxon>Adlercreutzia</taxon>
    </lineage>
</organism>
<reference evidence="4" key="1">
    <citation type="journal article" date="2020" name="Microbiol. Resour. Announc.">
        <title>Complete Genome Sequence of Adlercreutzia sp. Strain 8CFCBH1, a Potent Producer of Equol, Isolated from Healthy Japanese Feces.</title>
        <authorList>
            <person name="Ogata Y."/>
            <person name="Sakamoto M."/>
            <person name="Ohkuma M."/>
            <person name="Hattori M."/>
            <person name="Suda W."/>
        </authorList>
    </citation>
    <scope>NUCLEOTIDE SEQUENCE [LARGE SCALE GENOMIC DNA]</scope>
    <source>
        <strain evidence="4">8CFCBH1</strain>
    </source>
</reference>
<evidence type="ECO:0000313" key="4">
    <source>
        <dbReference type="Proteomes" id="UP000501727"/>
    </source>
</evidence>